<evidence type="ECO:0000256" key="1">
    <source>
        <dbReference type="SAM" id="Phobius"/>
    </source>
</evidence>
<organism evidence="2 3">
    <name type="scientific">Cytobacillus dafuensis</name>
    <name type="common">Bacillus dafuensis</name>
    <dbReference type="NCBI Taxonomy" id="1742359"/>
    <lineage>
        <taxon>Bacteria</taxon>
        <taxon>Bacillati</taxon>
        <taxon>Bacillota</taxon>
        <taxon>Bacilli</taxon>
        <taxon>Bacillales</taxon>
        <taxon>Bacillaceae</taxon>
        <taxon>Cytobacillus</taxon>
    </lineage>
</organism>
<reference evidence="3" key="1">
    <citation type="submission" date="2019-08" db="EMBL/GenBank/DDBJ databases">
        <authorList>
            <person name="Zheng X."/>
        </authorList>
    </citation>
    <scope>NUCLEOTIDE SEQUENCE [LARGE SCALE GENOMIC DNA]</scope>
    <source>
        <strain evidence="3">FJAT-25496</strain>
    </source>
</reference>
<keyword evidence="3" id="KW-1185">Reference proteome</keyword>
<dbReference type="OrthoDB" id="2381602at2"/>
<protein>
    <submittedName>
        <fullName evidence="2">Stage III sporulation protein AG</fullName>
    </submittedName>
</protein>
<dbReference type="RefSeq" id="WP_057771502.1">
    <property type="nucleotide sequence ID" value="NZ_CP042593.1"/>
</dbReference>
<keyword evidence="1" id="KW-1133">Transmembrane helix</keyword>
<dbReference type="AlphaFoldDB" id="A0A5B8Z643"/>
<keyword evidence="1" id="KW-0472">Membrane</keyword>
<evidence type="ECO:0000313" key="2">
    <source>
        <dbReference type="EMBL" id="QED48582.1"/>
    </source>
</evidence>
<dbReference type="InterPro" id="IPR014195">
    <property type="entry name" value="Spore_III_AG"/>
</dbReference>
<evidence type="ECO:0000313" key="3">
    <source>
        <dbReference type="Proteomes" id="UP000321555"/>
    </source>
</evidence>
<dbReference type="EMBL" id="CP042593">
    <property type="protein sequence ID" value="QED48582.1"/>
    <property type="molecule type" value="Genomic_DNA"/>
</dbReference>
<gene>
    <name evidence="2" type="primary">spoIIIAG</name>
    <name evidence="2" type="ORF">FSZ17_15735</name>
</gene>
<dbReference type="KEGG" id="bda:FSZ17_15735"/>
<name>A0A5B8Z643_CYTDA</name>
<dbReference type="Proteomes" id="UP000321555">
    <property type="component" value="Chromosome"/>
</dbReference>
<proteinExistence type="predicted"/>
<accession>A0A5B8Z643</accession>
<sequence length="223" mass="25185">MDKEKGPFTLLKKWLSKDDHTDKKPGKYQYLLLVLLFGAAIMLISNIFFKDEPSNASLEVLKNQEEANDEEDIEAFKHKQKEGNDLIASYERAYEAKLKDALDVIIGVDDVTVVVNVEGTEKKVLEKNRTNKIQITDETDREGGKRKVEDQSIEEQLVITRNGEKEVPIEIETKKPKISGVLVVAKGADNIQVKKWIIEAVSRVLDVPSHRVAVMPKKTKGES</sequence>
<feature type="transmembrane region" description="Helical" evidence="1">
    <location>
        <begin position="30"/>
        <end position="49"/>
    </location>
</feature>
<dbReference type="NCBIfam" id="TIGR02830">
    <property type="entry name" value="spore_III_AG"/>
    <property type="match status" value="1"/>
</dbReference>
<dbReference type="STRING" id="1742359.GCA_001439625_02227"/>
<keyword evidence="1" id="KW-0812">Transmembrane</keyword>